<name>A0A3Q4GAX7_NEOBR</name>
<dbReference type="AlphaFoldDB" id="A0A3Q4GAX7"/>
<dbReference type="Bgee" id="ENSNBRG00000000090">
    <property type="expression patterns" value="Expressed in blood and 8 other cell types or tissues"/>
</dbReference>
<proteinExistence type="predicted"/>
<dbReference type="Pfam" id="PF00787">
    <property type="entry name" value="PX"/>
    <property type="match status" value="1"/>
</dbReference>
<dbReference type="InterPro" id="IPR036871">
    <property type="entry name" value="PX_dom_sf"/>
</dbReference>
<dbReference type="CDD" id="cd06885">
    <property type="entry name" value="PX_SNX17_31"/>
    <property type="match status" value="1"/>
</dbReference>
<keyword evidence="3" id="KW-1185">Reference proteome</keyword>
<protein>
    <recommendedName>
        <fullName evidence="1">PX domain-containing protein</fullName>
    </recommendedName>
</protein>
<feature type="domain" description="PX" evidence="1">
    <location>
        <begin position="1"/>
        <end position="121"/>
    </location>
</feature>
<dbReference type="PANTHER" id="PTHR12431:SF16">
    <property type="entry name" value="SORTING NEXIN-17"/>
    <property type="match status" value="1"/>
</dbReference>
<sequence length="121" mass="13956">MHFSIPDTEVRSGENGSTYVAYNIHVNGVLHCRVRYSQLLGLHEQIKKEYGSNVVPAFPPKKIFTLTPAEVEQRREQLEKYMQASKLFMQNGLFTDGLYCISLHSDAEWLFKPVFKLDSVF</sequence>
<dbReference type="PROSITE" id="PS50195">
    <property type="entry name" value="PX"/>
    <property type="match status" value="1"/>
</dbReference>
<dbReference type="GO" id="GO:0035091">
    <property type="term" value="F:phosphatidylinositol binding"/>
    <property type="evidence" value="ECO:0007669"/>
    <property type="project" value="InterPro"/>
</dbReference>
<dbReference type="Proteomes" id="UP000261580">
    <property type="component" value="Unassembled WGS sequence"/>
</dbReference>
<reference evidence="2" key="1">
    <citation type="submission" date="2025-05" db="UniProtKB">
        <authorList>
            <consortium name="Ensembl"/>
        </authorList>
    </citation>
    <scope>IDENTIFICATION</scope>
</reference>
<accession>A0A3Q4GAX7</accession>
<evidence type="ECO:0000259" key="1">
    <source>
        <dbReference type="PROSITE" id="PS50195"/>
    </source>
</evidence>
<evidence type="ECO:0000313" key="3">
    <source>
        <dbReference type="Proteomes" id="UP000261580"/>
    </source>
</evidence>
<dbReference type="GO" id="GO:0005769">
    <property type="term" value="C:early endosome"/>
    <property type="evidence" value="ECO:0007669"/>
    <property type="project" value="TreeGrafter"/>
</dbReference>
<dbReference type="Gene3D" id="3.30.1520.10">
    <property type="entry name" value="Phox-like domain"/>
    <property type="match status" value="1"/>
</dbReference>
<dbReference type="GeneTree" id="ENSGT00950000183212"/>
<dbReference type="GO" id="GO:0032456">
    <property type="term" value="P:endocytic recycling"/>
    <property type="evidence" value="ECO:0007669"/>
    <property type="project" value="TreeGrafter"/>
</dbReference>
<dbReference type="SMART" id="SM00312">
    <property type="entry name" value="PX"/>
    <property type="match status" value="1"/>
</dbReference>
<dbReference type="Ensembl" id="ENSNBRT00000026154.1">
    <property type="protein sequence ID" value="ENSNBRP00000025487.1"/>
    <property type="gene ID" value="ENSNBRG00000019479.1"/>
</dbReference>
<dbReference type="PANTHER" id="PTHR12431">
    <property type="entry name" value="SORTING NEXIN 17 AND 27"/>
    <property type="match status" value="1"/>
</dbReference>
<dbReference type="FunFam" id="3.30.1520.10:FF:000008">
    <property type="entry name" value="Sorting nexin-17 isoform1"/>
    <property type="match status" value="1"/>
</dbReference>
<organism evidence="2 3">
    <name type="scientific">Neolamprologus brichardi</name>
    <name type="common">Fairy cichlid</name>
    <name type="synonym">Lamprologus brichardi</name>
    <dbReference type="NCBI Taxonomy" id="32507"/>
    <lineage>
        <taxon>Eukaryota</taxon>
        <taxon>Metazoa</taxon>
        <taxon>Chordata</taxon>
        <taxon>Craniata</taxon>
        <taxon>Vertebrata</taxon>
        <taxon>Euteleostomi</taxon>
        <taxon>Actinopterygii</taxon>
        <taxon>Neopterygii</taxon>
        <taxon>Teleostei</taxon>
        <taxon>Neoteleostei</taxon>
        <taxon>Acanthomorphata</taxon>
        <taxon>Ovalentaria</taxon>
        <taxon>Cichlomorphae</taxon>
        <taxon>Cichliformes</taxon>
        <taxon>Cichlidae</taxon>
        <taxon>African cichlids</taxon>
        <taxon>Pseudocrenilabrinae</taxon>
        <taxon>Lamprologini</taxon>
        <taxon>Neolamprologus</taxon>
    </lineage>
</organism>
<dbReference type="InterPro" id="IPR001683">
    <property type="entry name" value="PX_dom"/>
</dbReference>
<dbReference type="GO" id="GO:0006886">
    <property type="term" value="P:intracellular protein transport"/>
    <property type="evidence" value="ECO:0007669"/>
    <property type="project" value="TreeGrafter"/>
</dbReference>
<evidence type="ECO:0000313" key="2">
    <source>
        <dbReference type="Ensembl" id="ENSNBRP00000000087.1"/>
    </source>
</evidence>
<dbReference type="STRING" id="32507.ENSNBRP00000000087"/>
<dbReference type="Ensembl" id="ENSNBRT00000000112.1">
    <property type="protein sequence ID" value="ENSNBRP00000000087.1"/>
    <property type="gene ID" value="ENSNBRG00000000090.1"/>
</dbReference>
<dbReference type="SUPFAM" id="SSF64268">
    <property type="entry name" value="PX domain"/>
    <property type="match status" value="1"/>
</dbReference>